<dbReference type="RefSeq" id="WP_037501639.1">
    <property type="nucleotide sequence ID" value="NZ_JJMU01000059.1"/>
</dbReference>
<reference evidence="2 3" key="2">
    <citation type="journal article" date="2015" name="PLoS ONE">
        <title>Whole-Genome Optical Mapping and Finished Genome Sequence of Sphingobacterium deserti sp. nov., a New Species Isolated from the Western Desert of China.</title>
        <authorList>
            <person name="Teng C."/>
            <person name="Zhou Z."/>
            <person name="Molnar I."/>
            <person name="Li X."/>
            <person name="Tang R."/>
            <person name="Chen M."/>
            <person name="Wang L."/>
            <person name="Su S."/>
            <person name="Zhang W."/>
            <person name="Lin M."/>
        </authorList>
    </citation>
    <scope>NUCLEOTIDE SEQUENCE [LARGE SCALE GENOMIC DNA]</scope>
    <source>
        <strain evidence="3">ACCC05744</strain>
    </source>
</reference>
<dbReference type="AlphaFoldDB" id="A0A0B8T5S9"/>
<dbReference type="EMBL" id="JJMU01000059">
    <property type="protein sequence ID" value="KGE13104.1"/>
    <property type="molecule type" value="Genomic_DNA"/>
</dbReference>
<sequence length="156" mass="18279">MKTAFTKDYWREFQNKNPMYNSIPFPPCYYFCDNEKDANDCAELVQKGIKRATTHALSSLQLHNEELPSVDDIAIITDWYGNPKAIIKTVKVAIVQFKDITAEYEYIEGEGDKSLAYWKQVHWDYYLRELSDHGIQPTPAMELVCEQFETIWPLKK</sequence>
<dbReference type="SUPFAM" id="SSF88697">
    <property type="entry name" value="PUA domain-like"/>
    <property type="match status" value="1"/>
</dbReference>
<dbReference type="OrthoDB" id="9807542at2"/>
<dbReference type="Proteomes" id="UP000031802">
    <property type="component" value="Unassembled WGS sequence"/>
</dbReference>
<dbReference type="PIRSF" id="PIRSF021320">
    <property type="entry name" value="DUF984"/>
    <property type="match status" value="1"/>
</dbReference>
<reference evidence="3" key="1">
    <citation type="submission" date="2014-04" db="EMBL/GenBank/DDBJ databases">
        <title>Whole-Genome optical mapping and complete genome sequence of Sphingobacterium deserti sp. nov., a new spaces isolated from desert in the west of China.</title>
        <authorList>
            <person name="Teng C."/>
            <person name="Zhou Z."/>
            <person name="Li X."/>
            <person name="Chen M."/>
            <person name="Lin M."/>
            <person name="Wang L."/>
            <person name="Su S."/>
            <person name="Zhang C."/>
            <person name="Zhang W."/>
        </authorList>
    </citation>
    <scope>NUCLEOTIDE SEQUENCE [LARGE SCALE GENOMIC DNA]</scope>
    <source>
        <strain evidence="3">ACCC05744</strain>
    </source>
</reference>
<dbReference type="Pfam" id="PF04266">
    <property type="entry name" value="ASCH"/>
    <property type="match status" value="1"/>
</dbReference>
<comment type="caution">
    <text evidence="2">The sequence shown here is derived from an EMBL/GenBank/DDBJ whole genome shotgun (WGS) entry which is preliminary data.</text>
</comment>
<dbReference type="InterPro" id="IPR007374">
    <property type="entry name" value="ASCH_domain"/>
</dbReference>
<dbReference type="InterPro" id="IPR015947">
    <property type="entry name" value="PUA-like_sf"/>
</dbReference>
<organism evidence="2 3">
    <name type="scientific">Sphingobacterium deserti</name>
    <dbReference type="NCBI Taxonomy" id="1229276"/>
    <lineage>
        <taxon>Bacteria</taxon>
        <taxon>Pseudomonadati</taxon>
        <taxon>Bacteroidota</taxon>
        <taxon>Sphingobacteriia</taxon>
        <taxon>Sphingobacteriales</taxon>
        <taxon>Sphingobacteriaceae</taxon>
        <taxon>Sphingobacterium</taxon>
    </lineage>
</organism>
<dbReference type="SMART" id="SM01022">
    <property type="entry name" value="ASCH"/>
    <property type="match status" value="1"/>
</dbReference>
<evidence type="ECO:0000313" key="3">
    <source>
        <dbReference type="Proteomes" id="UP000031802"/>
    </source>
</evidence>
<accession>A0A0B8T5S9</accession>
<dbReference type="PATRIC" id="fig|1229276.3.peg.3234"/>
<dbReference type="PANTHER" id="PTHR39203:SF1">
    <property type="entry name" value="CYTOPLASMIC PROTEIN"/>
    <property type="match status" value="1"/>
</dbReference>
<proteinExistence type="predicted"/>
<feature type="domain" description="ASCH" evidence="1">
    <location>
        <begin position="29"/>
        <end position="152"/>
    </location>
</feature>
<dbReference type="STRING" id="1229276.DI53_3128"/>
<dbReference type="PANTHER" id="PTHR39203">
    <property type="entry name" value="CYTOPLASMIC PROTEIN-RELATED"/>
    <property type="match status" value="1"/>
</dbReference>
<dbReference type="InterPro" id="IPR009326">
    <property type="entry name" value="DUF984"/>
</dbReference>
<dbReference type="CDD" id="cd06553">
    <property type="entry name" value="ASCH_Ef3133_like"/>
    <property type="match status" value="1"/>
</dbReference>
<gene>
    <name evidence="2" type="ORF">DI53_3128</name>
</gene>
<dbReference type="Gene3D" id="3.10.400.10">
    <property type="entry name" value="Sulfate adenylyltransferase"/>
    <property type="match status" value="1"/>
</dbReference>
<evidence type="ECO:0000313" key="2">
    <source>
        <dbReference type="EMBL" id="KGE13104.1"/>
    </source>
</evidence>
<keyword evidence="3" id="KW-1185">Reference proteome</keyword>
<evidence type="ECO:0000259" key="1">
    <source>
        <dbReference type="SMART" id="SM01022"/>
    </source>
</evidence>
<protein>
    <submittedName>
        <fullName evidence="2">ASCH domain-containing protein</fullName>
    </submittedName>
</protein>
<dbReference type="eggNOG" id="COG4405">
    <property type="taxonomic scope" value="Bacteria"/>
</dbReference>
<name>A0A0B8T5S9_9SPHI</name>